<reference evidence="11" key="1">
    <citation type="submission" date="2015-09" db="EMBL/GenBank/DDBJ databases">
        <authorList>
            <consortium name="Pathogen Informatics"/>
        </authorList>
    </citation>
    <scope>NUCLEOTIDE SEQUENCE [LARGE SCALE GENOMIC DNA]</scope>
    <source>
        <strain evidence="11">Lake Konstanz</strain>
    </source>
</reference>
<feature type="compositionally biased region" description="Low complexity" evidence="8">
    <location>
        <begin position="83"/>
        <end position="92"/>
    </location>
</feature>
<name>A0A0S4IZB9_BODSA</name>
<keyword evidence="5" id="KW-0833">Ubl conjugation pathway</keyword>
<dbReference type="AlphaFoldDB" id="A0A0S4IZB9"/>
<feature type="region of interest" description="Disordered" evidence="8">
    <location>
        <begin position="249"/>
        <end position="335"/>
    </location>
</feature>
<dbReference type="GO" id="GO:0016579">
    <property type="term" value="P:protein deubiquitination"/>
    <property type="evidence" value="ECO:0007669"/>
    <property type="project" value="InterPro"/>
</dbReference>
<dbReference type="InterPro" id="IPR038765">
    <property type="entry name" value="Papain-like_cys_pep_sf"/>
</dbReference>
<dbReference type="EC" id="3.4.19.12" evidence="3"/>
<evidence type="ECO:0000256" key="3">
    <source>
        <dbReference type="ARBA" id="ARBA00012759"/>
    </source>
</evidence>
<dbReference type="PROSITE" id="PS50235">
    <property type="entry name" value="USP_3"/>
    <property type="match status" value="1"/>
</dbReference>
<comment type="catalytic activity">
    <reaction evidence="1">
        <text>Thiol-dependent hydrolysis of ester, thioester, amide, peptide and isopeptide bonds formed by the C-terminal Gly of ubiquitin (a 76-residue protein attached to proteins as an intracellular targeting signal).</text>
        <dbReference type="EC" id="3.4.19.12"/>
    </reaction>
</comment>
<dbReference type="InterPro" id="IPR018200">
    <property type="entry name" value="USP_CS"/>
</dbReference>
<dbReference type="Pfam" id="PF00443">
    <property type="entry name" value="UCH"/>
    <property type="match status" value="1"/>
</dbReference>
<evidence type="ECO:0000256" key="6">
    <source>
        <dbReference type="ARBA" id="ARBA00022801"/>
    </source>
</evidence>
<dbReference type="PANTHER" id="PTHR21646:SF24">
    <property type="entry name" value="UBIQUITIN CARBOXYL-TERMINAL HYDROLASE"/>
    <property type="match status" value="1"/>
</dbReference>
<proteinExistence type="inferred from homology"/>
<dbReference type="EMBL" id="CYKH01000718">
    <property type="protein sequence ID" value="CUG25198.1"/>
    <property type="molecule type" value="Genomic_DNA"/>
</dbReference>
<keyword evidence="4" id="KW-0645">Protease</keyword>
<accession>A0A0S4IZB9</accession>
<feature type="compositionally biased region" description="Basic and acidic residues" evidence="8">
    <location>
        <begin position="474"/>
        <end position="491"/>
    </location>
</feature>
<dbReference type="Proteomes" id="UP000051952">
    <property type="component" value="Unassembled WGS sequence"/>
</dbReference>
<evidence type="ECO:0000313" key="11">
    <source>
        <dbReference type="Proteomes" id="UP000051952"/>
    </source>
</evidence>
<sequence length="614" mass="66924">MVREEVGGSAMITGFPNLGNTCYMNSALHALAVVFPLLFQRQQQQEQQVNDASPNRRLTALLRQVFQLRASTSPIATAEPQASSSSSSSSSSLKKRNSDEHHHRKQKLLEPLLLEVKSIAAARNSSFRGHEECDAHEFFRTLLDILHDEHNRGSGRSGTYKEILDQQHHESKAAAASRWYAILRSRDCSPVTDVFYGQQCTNVACTACGNTIQTFDQFSSLHIAVPQEAGYLGGKLTYETKKAQKLAKKLAREDRKAAKNIRASGGGGSHDKKMQKKKYKHNADSYRHHEYDDDDDESDGLTRRNTPAAATANATEFSDEDDDSADDNKHITPNNATLQGLLTNHLREVMSVDGYRCPKCCGPSSAASSNNNNVKAKKLDAAGGSRHHNNNNNEGVTVNVSVSYLLWPQILVVHLKRFNFDGEKILSSFVPPDILRVPTTSTASAATHGDDDGGGEDDAPSVAENGSAKKQNRRKESNVKRRHTTGYDEGMKTALLNDVDEQSEPSSSRFLTYRKVATVEHEGSTLESGHYTATVLSGDAVTSSQATRTAEAAASSRNMARKKRSADSKGIDDDDAASAAASFFVHCDDDKVQAGDGNGANAGFCLYMRTPLVA</sequence>
<evidence type="ECO:0000256" key="2">
    <source>
        <dbReference type="ARBA" id="ARBA00009085"/>
    </source>
</evidence>
<evidence type="ECO:0000256" key="8">
    <source>
        <dbReference type="SAM" id="MobiDB-lite"/>
    </source>
</evidence>
<evidence type="ECO:0000256" key="5">
    <source>
        <dbReference type="ARBA" id="ARBA00022786"/>
    </source>
</evidence>
<evidence type="ECO:0000313" key="10">
    <source>
        <dbReference type="EMBL" id="CUG25198.1"/>
    </source>
</evidence>
<dbReference type="OrthoDB" id="292964at2759"/>
<evidence type="ECO:0000256" key="1">
    <source>
        <dbReference type="ARBA" id="ARBA00000707"/>
    </source>
</evidence>
<evidence type="ECO:0000256" key="4">
    <source>
        <dbReference type="ARBA" id="ARBA00022670"/>
    </source>
</evidence>
<dbReference type="InterPro" id="IPR050185">
    <property type="entry name" value="Ub_carboxyl-term_hydrolase"/>
</dbReference>
<dbReference type="GO" id="GO:0006508">
    <property type="term" value="P:proteolysis"/>
    <property type="evidence" value="ECO:0007669"/>
    <property type="project" value="UniProtKB-KW"/>
</dbReference>
<dbReference type="PROSITE" id="PS00973">
    <property type="entry name" value="USP_2"/>
    <property type="match status" value="1"/>
</dbReference>
<evidence type="ECO:0000259" key="9">
    <source>
        <dbReference type="PROSITE" id="PS50235"/>
    </source>
</evidence>
<dbReference type="Gene3D" id="3.90.70.10">
    <property type="entry name" value="Cysteine proteinases"/>
    <property type="match status" value="1"/>
</dbReference>
<dbReference type="InterPro" id="IPR001394">
    <property type="entry name" value="Peptidase_C19_UCH"/>
</dbReference>
<feature type="region of interest" description="Disordered" evidence="8">
    <location>
        <begin position="441"/>
        <end position="508"/>
    </location>
</feature>
<gene>
    <name evidence="10" type="ORF">BSAL_76400</name>
</gene>
<feature type="domain" description="USP" evidence="9">
    <location>
        <begin position="13"/>
        <end position="610"/>
    </location>
</feature>
<dbReference type="InterPro" id="IPR028889">
    <property type="entry name" value="USP"/>
</dbReference>
<dbReference type="GO" id="GO:0004843">
    <property type="term" value="F:cysteine-type deubiquitinase activity"/>
    <property type="evidence" value="ECO:0007669"/>
    <property type="project" value="UniProtKB-EC"/>
</dbReference>
<keyword evidence="7" id="KW-0788">Thiol protease</keyword>
<protein>
    <recommendedName>
        <fullName evidence="3">ubiquitinyl hydrolase 1</fullName>
        <ecNumber evidence="3">3.4.19.12</ecNumber>
    </recommendedName>
</protein>
<feature type="compositionally biased region" description="Basic and acidic residues" evidence="8">
    <location>
        <begin position="281"/>
        <end position="291"/>
    </location>
</feature>
<comment type="similarity">
    <text evidence="2">Belongs to the peptidase C19 family.</text>
</comment>
<feature type="region of interest" description="Disordered" evidence="8">
    <location>
        <begin position="551"/>
        <end position="573"/>
    </location>
</feature>
<organism evidence="10 11">
    <name type="scientific">Bodo saltans</name>
    <name type="common">Flagellated protozoan</name>
    <dbReference type="NCBI Taxonomy" id="75058"/>
    <lineage>
        <taxon>Eukaryota</taxon>
        <taxon>Discoba</taxon>
        <taxon>Euglenozoa</taxon>
        <taxon>Kinetoplastea</taxon>
        <taxon>Metakinetoplastina</taxon>
        <taxon>Eubodonida</taxon>
        <taxon>Bodonidae</taxon>
        <taxon>Bodo</taxon>
    </lineage>
</organism>
<keyword evidence="11" id="KW-1185">Reference proteome</keyword>
<keyword evidence="6 10" id="KW-0378">Hydrolase</keyword>
<feature type="region of interest" description="Disordered" evidence="8">
    <location>
        <begin position="73"/>
        <end position="107"/>
    </location>
</feature>
<dbReference type="VEuPathDB" id="TriTrypDB:BSAL_76400"/>
<feature type="compositionally biased region" description="Low complexity" evidence="8">
    <location>
        <begin position="303"/>
        <end position="315"/>
    </location>
</feature>
<dbReference type="PANTHER" id="PTHR21646">
    <property type="entry name" value="UBIQUITIN CARBOXYL-TERMINAL HYDROLASE"/>
    <property type="match status" value="1"/>
</dbReference>
<dbReference type="SUPFAM" id="SSF54001">
    <property type="entry name" value="Cysteine proteinases"/>
    <property type="match status" value="1"/>
</dbReference>
<evidence type="ECO:0000256" key="7">
    <source>
        <dbReference type="ARBA" id="ARBA00022807"/>
    </source>
</evidence>